<evidence type="ECO:0000256" key="6">
    <source>
        <dbReference type="SAM" id="MobiDB-lite"/>
    </source>
</evidence>
<evidence type="ECO:0000313" key="10">
    <source>
        <dbReference type="Proteomes" id="UP001501094"/>
    </source>
</evidence>
<evidence type="ECO:0000256" key="3">
    <source>
        <dbReference type="ARBA" id="ARBA00023082"/>
    </source>
</evidence>
<dbReference type="PANTHER" id="PTHR43133:SF50">
    <property type="entry name" value="ECF RNA POLYMERASE SIGMA FACTOR SIGM"/>
    <property type="match status" value="1"/>
</dbReference>
<dbReference type="Gene3D" id="1.10.10.10">
    <property type="entry name" value="Winged helix-like DNA-binding domain superfamily/Winged helix DNA-binding domain"/>
    <property type="match status" value="1"/>
</dbReference>
<dbReference type="SUPFAM" id="SSF88946">
    <property type="entry name" value="Sigma2 domain of RNA polymerase sigma factors"/>
    <property type="match status" value="1"/>
</dbReference>
<gene>
    <name evidence="9" type="ORF">GCM10009751_21090</name>
</gene>
<dbReference type="InterPro" id="IPR036388">
    <property type="entry name" value="WH-like_DNA-bd_sf"/>
</dbReference>
<proteinExistence type="inferred from homology"/>
<dbReference type="CDD" id="cd06171">
    <property type="entry name" value="Sigma70_r4"/>
    <property type="match status" value="1"/>
</dbReference>
<dbReference type="Pfam" id="PF04542">
    <property type="entry name" value="Sigma70_r2"/>
    <property type="match status" value="1"/>
</dbReference>
<evidence type="ECO:0008006" key="11">
    <source>
        <dbReference type="Google" id="ProtNLM"/>
    </source>
</evidence>
<dbReference type="InterPro" id="IPR007627">
    <property type="entry name" value="RNA_pol_sigma70_r2"/>
</dbReference>
<dbReference type="Gene3D" id="1.10.1740.10">
    <property type="match status" value="1"/>
</dbReference>
<protein>
    <recommendedName>
        <fullName evidence="11">RNA polymerase sigma-70 factor, ECF subfamily</fullName>
    </recommendedName>
</protein>
<keyword evidence="10" id="KW-1185">Reference proteome</keyword>
<sequence length="219" mass="23984">MTRWDAELTQMVRQRGPALVGYAYMLTSDRSLAEDLVQDALVKVYSRFSRPRGQASGAATVDLTNPITHPEAYLRQTILTLYLDGYRRRRRWTGVRHLLAGDESTRSAEHAASARTDVGAALRALTPKQRACVVLRYYEDRTVPQIAEALGVSQGTVKRHLFDAMPTLRGLLGGDHDQTAAHGQGEAGKRHQGDRRSLSGTKATGATAAGTAEERGEAR</sequence>
<evidence type="ECO:0000256" key="5">
    <source>
        <dbReference type="ARBA" id="ARBA00023163"/>
    </source>
</evidence>
<evidence type="ECO:0000259" key="8">
    <source>
        <dbReference type="Pfam" id="PF04545"/>
    </source>
</evidence>
<organism evidence="9 10">
    <name type="scientific">Myceligenerans crystallogenes</name>
    <dbReference type="NCBI Taxonomy" id="316335"/>
    <lineage>
        <taxon>Bacteria</taxon>
        <taxon>Bacillati</taxon>
        <taxon>Actinomycetota</taxon>
        <taxon>Actinomycetes</taxon>
        <taxon>Micrococcales</taxon>
        <taxon>Promicromonosporaceae</taxon>
        <taxon>Myceligenerans</taxon>
    </lineage>
</organism>
<dbReference type="InterPro" id="IPR013324">
    <property type="entry name" value="RNA_pol_sigma_r3/r4-like"/>
</dbReference>
<dbReference type="InterPro" id="IPR014284">
    <property type="entry name" value="RNA_pol_sigma-70_dom"/>
</dbReference>
<feature type="domain" description="RNA polymerase sigma-70 region 2" evidence="7">
    <location>
        <begin position="11"/>
        <end position="53"/>
    </location>
</feature>
<name>A0ABP4ZT26_9MICO</name>
<dbReference type="NCBIfam" id="TIGR02937">
    <property type="entry name" value="sigma70-ECF"/>
    <property type="match status" value="1"/>
</dbReference>
<evidence type="ECO:0000256" key="1">
    <source>
        <dbReference type="ARBA" id="ARBA00010641"/>
    </source>
</evidence>
<reference evidence="10" key="1">
    <citation type="journal article" date="2019" name="Int. J. Syst. Evol. Microbiol.">
        <title>The Global Catalogue of Microorganisms (GCM) 10K type strain sequencing project: providing services to taxonomists for standard genome sequencing and annotation.</title>
        <authorList>
            <consortium name="The Broad Institute Genomics Platform"/>
            <consortium name="The Broad Institute Genome Sequencing Center for Infectious Disease"/>
            <person name="Wu L."/>
            <person name="Ma J."/>
        </authorList>
    </citation>
    <scope>NUCLEOTIDE SEQUENCE [LARGE SCALE GENOMIC DNA]</scope>
    <source>
        <strain evidence="10">JCM 14326</strain>
    </source>
</reference>
<evidence type="ECO:0000313" key="9">
    <source>
        <dbReference type="EMBL" id="GAA1863092.1"/>
    </source>
</evidence>
<dbReference type="InterPro" id="IPR007630">
    <property type="entry name" value="RNA_pol_sigma70_r4"/>
</dbReference>
<keyword evidence="5" id="KW-0804">Transcription</keyword>
<feature type="region of interest" description="Disordered" evidence="6">
    <location>
        <begin position="172"/>
        <end position="219"/>
    </location>
</feature>
<comment type="similarity">
    <text evidence="1">Belongs to the sigma-70 factor family. ECF subfamily.</text>
</comment>
<feature type="domain" description="RNA polymerase sigma-70 region 4" evidence="8">
    <location>
        <begin position="121"/>
        <end position="169"/>
    </location>
</feature>
<dbReference type="SUPFAM" id="SSF88659">
    <property type="entry name" value="Sigma3 and sigma4 domains of RNA polymerase sigma factors"/>
    <property type="match status" value="1"/>
</dbReference>
<keyword evidence="2" id="KW-0805">Transcription regulation</keyword>
<accession>A0ABP4ZT26</accession>
<dbReference type="EMBL" id="BAAANL010000004">
    <property type="protein sequence ID" value="GAA1863092.1"/>
    <property type="molecule type" value="Genomic_DNA"/>
</dbReference>
<feature type="compositionally biased region" description="Basic and acidic residues" evidence="6">
    <location>
        <begin position="187"/>
        <end position="197"/>
    </location>
</feature>
<evidence type="ECO:0000256" key="2">
    <source>
        <dbReference type="ARBA" id="ARBA00023015"/>
    </source>
</evidence>
<evidence type="ECO:0000256" key="4">
    <source>
        <dbReference type="ARBA" id="ARBA00023125"/>
    </source>
</evidence>
<dbReference type="InterPro" id="IPR039425">
    <property type="entry name" value="RNA_pol_sigma-70-like"/>
</dbReference>
<dbReference type="InterPro" id="IPR013325">
    <property type="entry name" value="RNA_pol_sigma_r2"/>
</dbReference>
<dbReference type="PANTHER" id="PTHR43133">
    <property type="entry name" value="RNA POLYMERASE ECF-TYPE SIGMA FACTO"/>
    <property type="match status" value="1"/>
</dbReference>
<evidence type="ECO:0000259" key="7">
    <source>
        <dbReference type="Pfam" id="PF04542"/>
    </source>
</evidence>
<keyword evidence="3" id="KW-0731">Sigma factor</keyword>
<comment type="caution">
    <text evidence="9">The sequence shown here is derived from an EMBL/GenBank/DDBJ whole genome shotgun (WGS) entry which is preliminary data.</text>
</comment>
<dbReference type="RefSeq" id="WP_344102444.1">
    <property type="nucleotide sequence ID" value="NZ_BAAANL010000004.1"/>
</dbReference>
<dbReference type="Pfam" id="PF04545">
    <property type="entry name" value="Sigma70_r4"/>
    <property type="match status" value="1"/>
</dbReference>
<dbReference type="Proteomes" id="UP001501094">
    <property type="component" value="Unassembled WGS sequence"/>
</dbReference>
<keyword evidence="4" id="KW-0238">DNA-binding</keyword>